<dbReference type="Pfam" id="PF05724">
    <property type="entry name" value="TPMT"/>
    <property type="match status" value="1"/>
</dbReference>
<keyword evidence="5 9" id="KW-0963">Cytoplasm</keyword>
<dbReference type="InterPro" id="IPR008854">
    <property type="entry name" value="TPMT"/>
</dbReference>
<dbReference type="PIRSF" id="PIRSF023956">
    <property type="entry name" value="Thiopurine_S-methyltransferase"/>
    <property type="match status" value="1"/>
</dbReference>
<dbReference type="PANTHER" id="PTHR10259">
    <property type="entry name" value="THIOPURINE S-METHYLTRANSFERASE"/>
    <property type="match status" value="1"/>
</dbReference>
<keyword evidence="6 9" id="KW-0489">Methyltransferase</keyword>
<dbReference type="AlphaFoldDB" id="A0A1G9E1A7"/>
<dbReference type="OrthoDB" id="9778208at2"/>
<dbReference type="HAMAP" id="MF_00812">
    <property type="entry name" value="Thiopur_methtran"/>
    <property type="match status" value="1"/>
</dbReference>
<evidence type="ECO:0000313" key="10">
    <source>
        <dbReference type="EMBL" id="SDK69874.1"/>
    </source>
</evidence>
<evidence type="ECO:0000256" key="9">
    <source>
        <dbReference type="HAMAP-Rule" id="MF_00812"/>
    </source>
</evidence>
<dbReference type="PANTHER" id="PTHR10259:SF11">
    <property type="entry name" value="THIOPURINE S-METHYLTRANSFERASE"/>
    <property type="match status" value="1"/>
</dbReference>
<dbReference type="InterPro" id="IPR029063">
    <property type="entry name" value="SAM-dependent_MTases_sf"/>
</dbReference>
<dbReference type="EC" id="2.1.1.67" evidence="4 9"/>
<dbReference type="InterPro" id="IPR022474">
    <property type="entry name" value="Thiopur_S-MeTfrase_Se/Te_detox"/>
</dbReference>
<evidence type="ECO:0000256" key="5">
    <source>
        <dbReference type="ARBA" id="ARBA00022490"/>
    </source>
</evidence>
<feature type="binding site" evidence="9">
    <location>
        <position position="66"/>
    </location>
    <ligand>
        <name>S-adenosyl-L-methionine</name>
        <dbReference type="ChEBI" id="CHEBI:59789"/>
    </ligand>
</feature>
<feature type="binding site" evidence="9">
    <location>
        <position position="123"/>
    </location>
    <ligand>
        <name>S-adenosyl-L-methionine</name>
        <dbReference type="ChEBI" id="CHEBI:59789"/>
    </ligand>
</feature>
<dbReference type="GO" id="GO:0005737">
    <property type="term" value="C:cytoplasm"/>
    <property type="evidence" value="ECO:0007669"/>
    <property type="project" value="UniProtKB-SubCell"/>
</dbReference>
<dbReference type="FunFam" id="3.40.50.150:FF:000101">
    <property type="entry name" value="Thiopurine S-methyltransferase"/>
    <property type="match status" value="1"/>
</dbReference>
<dbReference type="GO" id="GO:0010038">
    <property type="term" value="P:response to metal ion"/>
    <property type="evidence" value="ECO:0007669"/>
    <property type="project" value="InterPro"/>
</dbReference>
<dbReference type="SUPFAM" id="SSF53335">
    <property type="entry name" value="S-adenosyl-L-methionine-dependent methyltransferases"/>
    <property type="match status" value="1"/>
</dbReference>
<dbReference type="PROSITE" id="PS51585">
    <property type="entry name" value="SAM_MT_TPMT"/>
    <property type="match status" value="1"/>
</dbReference>
<dbReference type="Gene3D" id="3.40.50.150">
    <property type="entry name" value="Vaccinia Virus protein VP39"/>
    <property type="match status" value="1"/>
</dbReference>
<evidence type="ECO:0000256" key="3">
    <source>
        <dbReference type="ARBA" id="ARBA00008145"/>
    </source>
</evidence>
<dbReference type="GO" id="GO:0032259">
    <property type="term" value="P:methylation"/>
    <property type="evidence" value="ECO:0007669"/>
    <property type="project" value="UniProtKB-KW"/>
</dbReference>
<gene>
    <name evidence="9" type="primary">tpm</name>
    <name evidence="10" type="ORF">SAMN05192566_2106</name>
</gene>
<accession>A0A1G9E1A7</accession>
<evidence type="ECO:0000256" key="7">
    <source>
        <dbReference type="ARBA" id="ARBA00022679"/>
    </source>
</evidence>
<name>A0A1G9E1A7_9PROT</name>
<comment type="subcellular location">
    <subcellularLocation>
        <location evidence="2 9">Cytoplasm</location>
    </subcellularLocation>
</comment>
<dbReference type="STRING" id="492660.SAMN05192566_2106"/>
<comment type="catalytic activity">
    <reaction evidence="1 9">
        <text>S-adenosyl-L-methionine + a thiopurine = S-adenosyl-L-homocysteine + a thiopurine S-methylether.</text>
        <dbReference type="EC" id="2.1.1.67"/>
    </reaction>
</comment>
<keyword evidence="11" id="KW-1185">Reference proteome</keyword>
<protein>
    <recommendedName>
        <fullName evidence="4 9">Thiopurine S-methyltransferase</fullName>
        <ecNumber evidence="4 9">2.1.1.67</ecNumber>
    </recommendedName>
    <alternativeName>
        <fullName evidence="9">Thiopurine methyltransferase</fullName>
    </alternativeName>
</protein>
<organism evidence="10 11">
    <name type="scientific">Methylophilus rhizosphaerae</name>
    <dbReference type="NCBI Taxonomy" id="492660"/>
    <lineage>
        <taxon>Bacteria</taxon>
        <taxon>Pseudomonadati</taxon>
        <taxon>Pseudomonadota</taxon>
        <taxon>Betaproteobacteria</taxon>
        <taxon>Nitrosomonadales</taxon>
        <taxon>Methylophilaceae</taxon>
        <taxon>Methylophilus</taxon>
    </lineage>
</organism>
<evidence type="ECO:0000256" key="6">
    <source>
        <dbReference type="ARBA" id="ARBA00022603"/>
    </source>
</evidence>
<proteinExistence type="inferred from homology"/>
<dbReference type="InterPro" id="IPR025835">
    <property type="entry name" value="Thiopurine_S-MeTrfase"/>
</dbReference>
<dbReference type="NCBIfam" id="NF009732">
    <property type="entry name" value="PRK13255.1"/>
    <property type="match status" value="1"/>
</dbReference>
<dbReference type="Proteomes" id="UP000198629">
    <property type="component" value="Unassembled WGS sequence"/>
</dbReference>
<evidence type="ECO:0000256" key="2">
    <source>
        <dbReference type="ARBA" id="ARBA00004496"/>
    </source>
</evidence>
<feature type="binding site" evidence="9">
    <location>
        <position position="10"/>
    </location>
    <ligand>
        <name>S-adenosyl-L-methionine</name>
        <dbReference type="ChEBI" id="CHEBI:59789"/>
    </ligand>
</feature>
<dbReference type="EMBL" id="FNFX01000004">
    <property type="protein sequence ID" value="SDK69874.1"/>
    <property type="molecule type" value="Genomic_DNA"/>
</dbReference>
<keyword evidence="7 9" id="KW-0808">Transferase</keyword>
<comment type="similarity">
    <text evidence="3 9">Belongs to the class I-like SAM-binding methyltransferase superfamily. TPMT family.</text>
</comment>
<evidence type="ECO:0000313" key="11">
    <source>
        <dbReference type="Proteomes" id="UP000198629"/>
    </source>
</evidence>
<feature type="binding site" evidence="9">
    <location>
        <position position="45"/>
    </location>
    <ligand>
        <name>S-adenosyl-L-methionine</name>
        <dbReference type="ChEBI" id="CHEBI:59789"/>
    </ligand>
</feature>
<keyword evidence="8 9" id="KW-0949">S-adenosyl-L-methionine</keyword>
<evidence type="ECO:0000256" key="1">
    <source>
        <dbReference type="ARBA" id="ARBA00000903"/>
    </source>
</evidence>
<dbReference type="RefSeq" id="WP_091472109.1">
    <property type="nucleotide sequence ID" value="NZ_FNFX01000004.1"/>
</dbReference>
<evidence type="ECO:0000256" key="8">
    <source>
        <dbReference type="ARBA" id="ARBA00022691"/>
    </source>
</evidence>
<reference evidence="11" key="1">
    <citation type="submission" date="2016-10" db="EMBL/GenBank/DDBJ databases">
        <authorList>
            <person name="Varghese N."/>
            <person name="Submissions S."/>
        </authorList>
    </citation>
    <scope>NUCLEOTIDE SEQUENCE [LARGE SCALE GENOMIC DNA]</scope>
    <source>
        <strain evidence="11">CBMB127</strain>
    </source>
</reference>
<sequence length="213" mass="23947">MQHDFWHNRWQTQQIGFHLSEVNPLLLDYFATLSLTAGQRVFIPLCGKTLDIHWLLAQNFQVVGAELSQLAVDALFAELGLVPDIIQAGELRHYQAANIDIFQGDLFALDQATLGKVDAIYDRAALIALPPEIRNRYSRHLAKITATAPQLLISFHYDQSLVQGPPFNVNASELTALYGGNYRITLLAENNLPTGLKRQYPAQEKVWLLTPLE</sequence>
<dbReference type="NCBIfam" id="TIGR03840">
    <property type="entry name" value="TMPT_Se_Te"/>
    <property type="match status" value="1"/>
</dbReference>
<evidence type="ECO:0000256" key="4">
    <source>
        <dbReference type="ARBA" id="ARBA00011905"/>
    </source>
</evidence>
<dbReference type="GO" id="GO:0008119">
    <property type="term" value="F:thiopurine S-methyltransferase activity"/>
    <property type="evidence" value="ECO:0007669"/>
    <property type="project" value="UniProtKB-UniRule"/>
</dbReference>